<name>A0ABZ2IYX9_9BACT</name>
<dbReference type="RefSeq" id="WP_338667764.1">
    <property type="nucleotide sequence ID" value="NZ_CP146609.1"/>
</dbReference>
<protein>
    <submittedName>
        <fullName evidence="3">Uncharacterized protein</fullName>
    </submittedName>
</protein>
<reference evidence="3 4" key="1">
    <citation type="submission" date="2024-03" db="EMBL/GenBank/DDBJ databases">
        <title>Phenotype and Genome Characterization of a Sulfate-Reducing Bacterium Pseudodesulfovibrio sp. strain 5S69, isolated from Petroleum Reservoir in Tatarstan (Russia).</title>
        <authorList>
            <person name="Bidzhieva S.K."/>
            <person name="Kadnikov V."/>
            <person name="Tourova T.P."/>
            <person name="Samigullina S.R."/>
            <person name="Sokolova D.S."/>
            <person name="Poltaraus A.B."/>
            <person name="Avtukh A.N."/>
            <person name="Tereshina V.M."/>
            <person name="Mardanov A.V."/>
            <person name="Nazina T.N."/>
        </authorList>
    </citation>
    <scope>NUCLEOTIDE SEQUENCE [LARGE SCALE GENOMIC DNA]</scope>
    <source>
        <strain evidence="3 4">5S69</strain>
    </source>
</reference>
<feature type="compositionally biased region" description="Low complexity" evidence="1">
    <location>
        <begin position="70"/>
        <end position="86"/>
    </location>
</feature>
<evidence type="ECO:0000313" key="4">
    <source>
        <dbReference type="Proteomes" id="UP001385389"/>
    </source>
</evidence>
<evidence type="ECO:0000256" key="1">
    <source>
        <dbReference type="SAM" id="MobiDB-lite"/>
    </source>
</evidence>
<dbReference type="Proteomes" id="UP001385389">
    <property type="component" value="Chromosome"/>
</dbReference>
<keyword evidence="2" id="KW-0812">Transmembrane</keyword>
<evidence type="ECO:0000256" key="2">
    <source>
        <dbReference type="SAM" id="Phobius"/>
    </source>
</evidence>
<accession>A0ABZ2IYX9</accession>
<keyword evidence="2" id="KW-0472">Membrane</keyword>
<gene>
    <name evidence="3" type="ORF">V8V93_16750</name>
</gene>
<feature type="transmembrane region" description="Helical" evidence="2">
    <location>
        <begin position="6"/>
        <end position="24"/>
    </location>
</feature>
<evidence type="ECO:0000313" key="3">
    <source>
        <dbReference type="EMBL" id="WWX22081.1"/>
    </source>
</evidence>
<organism evidence="3 4">
    <name type="scientific">Pseudodesulfovibrio methanolicus</name>
    <dbReference type="NCBI Taxonomy" id="3126690"/>
    <lineage>
        <taxon>Bacteria</taxon>
        <taxon>Pseudomonadati</taxon>
        <taxon>Thermodesulfobacteriota</taxon>
        <taxon>Desulfovibrionia</taxon>
        <taxon>Desulfovibrionales</taxon>
        <taxon>Desulfovibrionaceae</taxon>
    </lineage>
</organism>
<sequence length="86" mass="9405">METVLMSLPAAFIVGLIALVAIFGDGDSGRQEDSSRWDDDGIASIFRESTDPAKSYLIGNIYHDDSAMEDSSFSWDDSSSSSMWDD</sequence>
<keyword evidence="4" id="KW-1185">Reference proteome</keyword>
<proteinExistence type="predicted"/>
<dbReference type="EMBL" id="CP146609">
    <property type="protein sequence ID" value="WWX22081.1"/>
    <property type="molecule type" value="Genomic_DNA"/>
</dbReference>
<keyword evidence="2" id="KW-1133">Transmembrane helix</keyword>
<feature type="region of interest" description="Disordered" evidence="1">
    <location>
        <begin position="67"/>
        <end position="86"/>
    </location>
</feature>